<proteinExistence type="predicted"/>
<gene>
    <name evidence="2" type="ORF">GYMLUDRAFT_599444</name>
</gene>
<organism evidence="2 3">
    <name type="scientific">Collybiopsis luxurians FD-317 M1</name>
    <dbReference type="NCBI Taxonomy" id="944289"/>
    <lineage>
        <taxon>Eukaryota</taxon>
        <taxon>Fungi</taxon>
        <taxon>Dikarya</taxon>
        <taxon>Basidiomycota</taxon>
        <taxon>Agaricomycotina</taxon>
        <taxon>Agaricomycetes</taxon>
        <taxon>Agaricomycetidae</taxon>
        <taxon>Agaricales</taxon>
        <taxon>Marasmiineae</taxon>
        <taxon>Omphalotaceae</taxon>
        <taxon>Collybiopsis</taxon>
        <taxon>Collybiopsis luxurians</taxon>
    </lineage>
</organism>
<evidence type="ECO:0008006" key="4">
    <source>
        <dbReference type="Google" id="ProtNLM"/>
    </source>
</evidence>
<evidence type="ECO:0000313" key="3">
    <source>
        <dbReference type="Proteomes" id="UP000053593"/>
    </source>
</evidence>
<keyword evidence="1" id="KW-0812">Transmembrane</keyword>
<accession>A0A0D0CEM1</accession>
<dbReference type="HOGENOM" id="CLU_674477_0_0_1"/>
<dbReference type="OrthoDB" id="3365698at2759"/>
<dbReference type="EMBL" id="KN834773">
    <property type="protein sequence ID" value="KIK60979.1"/>
    <property type="molecule type" value="Genomic_DNA"/>
</dbReference>
<dbReference type="AlphaFoldDB" id="A0A0D0CEM1"/>
<reference evidence="2 3" key="1">
    <citation type="submission" date="2014-04" db="EMBL/GenBank/DDBJ databases">
        <title>Evolutionary Origins and Diversification of the Mycorrhizal Mutualists.</title>
        <authorList>
            <consortium name="DOE Joint Genome Institute"/>
            <consortium name="Mycorrhizal Genomics Consortium"/>
            <person name="Kohler A."/>
            <person name="Kuo A."/>
            <person name="Nagy L.G."/>
            <person name="Floudas D."/>
            <person name="Copeland A."/>
            <person name="Barry K.W."/>
            <person name="Cichocki N."/>
            <person name="Veneault-Fourrey C."/>
            <person name="LaButti K."/>
            <person name="Lindquist E.A."/>
            <person name="Lipzen A."/>
            <person name="Lundell T."/>
            <person name="Morin E."/>
            <person name="Murat C."/>
            <person name="Riley R."/>
            <person name="Ohm R."/>
            <person name="Sun H."/>
            <person name="Tunlid A."/>
            <person name="Henrissat B."/>
            <person name="Grigoriev I.V."/>
            <person name="Hibbett D.S."/>
            <person name="Martin F."/>
        </authorList>
    </citation>
    <scope>NUCLEOTIDE SEQUENCE [LARGE SCALE GENOMIC DNA]</scope>
    <source>
        <strain evidence="2 3">FD-317 M1</strain>
    </source>
</reference>
<name>A0A0D0CEM1_9AGAR</name>
<evidence type="ECO:0000256" key="1">
    <source>
        <dbReference type="SAM" id="Phobius"/>
    </source>
</evidence>
<keyword evidence="1" id="KW-0472">Membrane</keyword>
<keyword evidence="3" id="KW-1185">Reference proteome</keyword>
<dbReference type="Proteomes" id="UP000053593">
    <property type="component" value="Unassembled WGS sequence"/>
</dbReference>
<keyword evidence="1" id="KW-1133">Transmembrane helix</keyword>
<feature type="transmembrane region" description="Helical" evidence="1">
    <location>
        <begin position="6"/>
        <end position="27"/>
    </location>
</feature>
<protein>
    <recommendedName>
        <fullName evidence="4">F-box domain-containing protein</fullName>
    </recommendedName>
</protein>
<sequence length="408" mass="46931">MDDIHFCSHLLLHVLFFIMCNTAQYLFERLKYGKLSWDDFLVAVLGTNHVPTSAELDWFKSLLVNPQLELLIRTVRLSRHKSSRAPVYTFIPQPRPMPGPLLSEKSFWDIVPSPFASVLGTNRVPTSAELDQLRSLLIDSNREFYRLESEIQRAQTFLDDLLLKETKISRFIQDHKALMSPIRRIPTETLAEIFVHCLPTDHVYAVRDVKEAPLIFTVICREWRRIALNTPQLWNSLHIHVPLYLTADTCVRRAEGVTSRLERSGSLLLSVSFHADSRDAYPVPQRFEDKVALQNKELMIRTLIRFSDRFQDLSLALDPSDLRLFGRLCPSQFPALVSLRLRNEIFVFAMQDRSLQGVGLDTIFSRTPHLRQLELYQLELTSGIAGQISRPLQLDLSDEPQLVGDGEL</sequence>
<evidence type="ECO:0000313" key="2">
    <source>
        <dbReference type="EMBL" id="KIK60979.1"/>
    </source>
</evidence>